<evidence type="ECO:0000313" key="1">
    <source>
        <dbReference type="EMBL" id="RMD02699.1"/>
    </source>
</evidence>
<organism evidence="1 2">
    <name type="scientific">Clostridium autoethanogenum</name>
    <dbReference type="NCBI Taxonomy" id="84023"/>
    <lineage>
        <taxon>Bacteria</taxon>
        <taxon>Bacillati</taxon>
        <taxon>Bacillota</taxon>
        <taxon>Clostridia</taxon>
        <taxon>Eubacteriales</taxon>
        <taxon>Clostridiaceae</taxon>
        <taxon>Clostridium</taxon>
    </lineage>
</organism>
<proteinExistence type="predicted"/>
<dbReference type="EMBL" id="RFAQ01000010">
    <property type="protein sequence ID" value="RMD02699.1"/>
    <property type="molecule type" value="Genomic_DNA"/>
</dbReference>
<reference evidence="1 2" key="1">
    <citation type="submission" date="2018-10" db="EMBL/GenBank/DDBJ databases">
        <title>Genome-centric metagenomics revealed C2 chemical producing, CO utilizing Clostridium with novel acetogenic gene cluster.</title>
        <authorList>
            <person name="Kang H."/>
            <person name="Park B."/>
            <person name="Choi I.G."/>
            <person name="Chang I.S."/>
        </authorList>
    </citation>
    <scope>NUCLEOTIDE SEQUENCE [LARGE SCALE GENOMIC DNA]</scope>
    <source>
        <strain evidence="1 2">H21-9</strain>
    </source>
</reference>
<name>A0A3M0SW96_9CLOT</name>
<protein>
    <submittedName>
        <fullName evidence="1">Uncharacterized protein</fullName>
    </submittedName>
</protein>
<dbReference type="AlphaFoldDB" id="A0A3M0SW96"/>
<dbReference type="Gene3D" id="3.40.50.1980">
    <property type="entry name" value="Nitrogenase molybdenum iron protein domain"/>
    <property type="match status" value="1"/>
</dbReference>
<dbReference type="RefSeq" id="WP_013238379.1">
    <property type="nucleotide sequence ID" value="NZ_CP110420.1"/>
</dbReference>
<gene>
    <name evidence="1" type="ORF">D9O40_05195</name>
</gene>
<evidence type="ECO:0000313" key="2">
    <source>
        <dbReference type="Proteomes" id="UP000277999"/>
    </source>
</evidence>
<comment type="caution">
    <text evidence="1">The sequence shown here is derived from an EMBL/GenBank/DDBJ whole genome shotgun (WGS) entry which is preliminary data.</text>
</comment>
<dbReference type="Proteomes" id="UP000277999">
    <property type="component" value="Unassembled WGS sequence"/>
</dbReference>
<sequence length="78" mass="9024">MSESEKPKVYYVRGPDALTSHGRNSYTEWYVEMAGGTLVTFRICGFNLNNQDDLLNKFGERTMLQTVLKVRKLNIKSY</sequence>
<accession>A0A3M0SW96</accession>